<organism evidence="1 2">
    <name type="scientific">Nonomuraea angiospora</name>
    <dbReference type="NCBI Taxonomy" id="46172"/>
    <lineage>
        <taxon>Bacteria</taxon>
        <taxon>Bacillati</taxon>
        <taxon>Actinomycetota</taxon>
        <taxon>Actinomycetes</taxon>
        <taxon>Streptosporangiales</taxon>
        <taxon>Streptosporangiaceae</taxon>
        <taxon>Nonomuraea</taxon>
    </lineage>
</organism>
<keyword evidence="2" id="KW-1185">Reference proteome</keyword>
<dbReference type="Proteomes" id="UP000633509">
    <property type="component" value="Unassembled WGS sequence"/>
</dbReference>
<evidence type="ECO:0000313" key="2">
    <source>
        <dbReference type="Proteomes" id="UP000633509"/>
    </source>
</evidence>
<name>A0ABR9M724_9ACTN</name>
<accession>A0ABR9M724</accession>
<gene>
    <name evidence="1" type="ORF">H4W80_006965</name>
</gene>
<reference evidence="1 2" key="1">
    <citation type="submission" date="2020-10" db="EMBL/GenBank/DDBJ databases">
        <title>Sequencing the genomes of 1000 actinobacteria strains.</title>
        <authorList>
            <person name="Klenk H.-P."/>
        </authorList>
    </citation>
    <scope>NUCLEOTIDE SEQUENCE [LARGE SCALE GENOMIC DNA]</scope>
    <source>
        <strain evidence="1 2">DSM 43173</strain>
    </source>
</reference>
<evidence type="ECO:0000313" key="1">
    <source>
        <dbReference type="EMBL" id="MBE1588707.1"/>
    </source>
</evidence>
<dbReference type="EMBL" id="JADBEK010000001">
    <property type="protein sequence ID" value="MBE1588707.1"/>
    <property type="molecule type" value="Genomic_DNA"/>
</dbReference>
<dbReference type="RefSeq" id="WP_192794449.1">
    <property type="nucleotide sequence ID" value="NZ_JADBEK010000001.1"/>
</dbReference>
<comment type="caution">
    <text evidence="1">The sequence shown here is derived from an EMBL/GenBank/DDBJ whole genome shotgun (WGS) entry which is preliminary data.</text>
</comment>
<sequence length="79" mass="8582">MRWLGQLFAHHNVDQILDVLTAAQDVTPPEAQALAMARRQIAGCDRKLAQHRAALEAGAEPALVAGWIQGRACPQDRGE</sequence>
<proteinExistence type="predicted"/>
<protein>
    <submittedName>
        <fullName evidence="1">Uncharacterized protein</fullName>
    </submittedName>
</protein>